<dbReference type="SUPFAM" id="SSF103378">
    <property type="entry name" value="2-methylcitrate dehydratase PrpD"/>
    <property type="match status" value="1"/>
</dbReference>
<evidence type="ECO:0000313" key="5">
    <source>
        <dbReference type="Proteomes" id="UP000019095"/>
    </source>
</evidence>
<dbReference type="PATRIC" id="fig|1247726.3.peg.2234"/>
<evidence type="ECO:0000259" key="2">
    <source>
        <dbReference type="Pfam" id="PF03972"/>
    </source>
</evidence>
<proteinExistence type="inferred from homology"/>
<protein>
    <submittedName>
        <fullName evidence="4">Putative 2-methylcitrate dehydratase PrpD</fullName>
    </submittedName>
</protein>
<dbReference type="EMBL" id="CP003915">
    <property type="protein sequence ID" value="AHG64109.1"/>
    <property type="molecule type" value="Genomic_DNA"/>
</dbReference>
<feature type="domain" description="MmgE/PrpD C-terminal" evidence="3">
    <location>
        <begin position="266"/>
        <end position="430"/>
    </location>
</feature>
<dbReference type="InterPro" id="IPR005656">
    <property type="entry name" value="MmgE_PrpD"/>
</dbReference>
<dbReference type="Gene3D" id="1.10.4100.10">
    <property type="entry name" value="2-methylcitrate dehydratase PrpD"/>
    <property type="match status" value="1"/>
</dbReference>
<dbReference type="GO" id="GO:0016829">
    <property type="term" value="F:lyase activity"/>
    <property type="evidence" value="ECO:0007669"/>
    <property type="project" value="InterPro"/>
</dbReference>
<reference evidence="4 5" key="1">
    <citation type="journal article" date="2014" name="Microbiology">
        <title>Unravelling the complete genome sequence of Advenella mimigardefordensis strain DPN7T and novel insights in the catabolism of the xenobiotic polythioester precursor 3,3'-dithiodipropionate.</title>
        <authorList>
            <person name="Wubbeler J.H."/>
            <person name="Hiessl S."/>
            <person name="Schuldes J."/>
            <person name="Thurmer A."/>
            <person name="Daniel R."/>
            <person name="Steinbuchel A."/>
        </authorList>
    </citation>
    <scope>NUCLEOTIDE SEQUENCE [LARGE SCALE GENOMIC DNA]</scope>
    <source>
        <strain evidence="5">DSM 17166 / LMG 22922 / DPN7</strain>
    </source>
</reference>
<name>W0PB65_ADVMD</name>
<dbReference type="STRING" id="1247726.MIM_c20300"/>
<evidence type="ECO:0000313" key="4">
    <source>
        <dbReference type="EMBL" id="AHG64109.1"/>
    </source>
</evidence>
<dbReference type="InterPro" id="IPR045336">
    <property type="entry name" value="MmgE_PrpD_N"/>
</dbReference>
<dbReference type="Pfam" id="PF03972">
    <property type="entry name" value="MmgE_PrpD_N"/>
    <property type="match status" value="1"/>
</dbReference>
<dbReference type="InterPro" id="IPR042183">
    <property type="entry name" value="MmgE/PrpD_sf_1"/>
</dbReference>
<evidence type="ECO:0000256" key="1">
    <source>
        <dbReference type="ARBA" id="ARBA00006174"/>
    </source>
</evidence>
<dbReference type="InterPro" id="IPR045337">
    <property type="entry name" value="MmgE_PrpD_C"/>
</dbReference>
<dbReference type="InterPro" id="IPR036148">
    <property type="entry name" value="MmgE/PrpD_sf"/>
</dbReference>
<dbReference type="OrthoDB" id="9797528at2"/>
<evidence type="ECO:0000259" key="3">
    <source>
        <dbReference type="Pfam" id="PF19305"/>
    </source>
</evidence>
<comment type="similarity">
    <text evidence="1">Belongs to the PrpD family.</text>
</comment>
<feature type="domain" description="MmgE/PrpD N-terminal" evidence="2">
    <location>
        <begin position="7"/>
        <end position="240"/>
    </location>
</feature>
<dbReference type="PANTHER" id="PTHR16943:SF8">
    <property type="entry name" value="2-METHYLCITRATE DEHYDRATASE"/>
    <property type="match status" value="1"/>
</dbReference>
<accession>W0PB65</accession>
<dbReference type="KEGG" id="amim:MIM_c20300"/>
<dbReference type="InterPro" id="IPR042188">
    <property type="entry name" value="MmgE/PrpD_sf_2"/>
</dbReference>
<organism evidence="4 5">
    <name type="scientific">Advenella mimigardefordensis (strain DSM 17166 / LMG 22922 / DPN7)</name>
    <dbReference type="NCBI Taxonomy" id="1247726"/>
    <lineage>
        <taxon>Bacteria</taxon>
        <taxon>Pseudomonadati</taxon>
        <taxon>Pseudomonadota</taxon>
        <taxon>Betaproteobacteria</taxon>
        <taxon>Burkholderiales</taxon>
        <taxon>Alcaligenaceae</taxon>
    </lineage>
</organism>
<dbReference type="RefSeq" id="WP_025372746.1">
    <property type="nucleotide sequence ID" value="NZ_CP003915.1"/>
</dbReference>
<gene>
    <name evidence="4" type="ORF">MIM_c20300</name>
</gene>
<sequence>MNLITKQLIELAQNTRYERLGAETVHECKRRIIDSIACAMASFNHPLSISMRTLASSYRGAPDAALWGTGVRTTPEMAAFANGVMVRVGENSDTFIGKGGGGHPSDMIAGLIAVAEAAQASGQALIEAIVIAYDVYCGLMDAVDLAAKGWDQAFHVTLGTVLGASRLLGLDESQMEQAISLAICPNMALRQTRHGELSHWKGCAGANAARNAVFAATLAQRGVIGPSGIFDGKQGLWSVTGQFEWPVLYHGDSLRMVARTSIKPLPVCYHTQSAALAALKLFPKLAKDTISQVHVHTYRTALEMAADGAHQWAPQTSESADHSLPFVVATALLHGAIAPSSFQADRLACPDVRKVMSTIQVSEDPALSSLWPKSAAARVTVETRNGVQLSEEILYPKGHVNNPMSDDEVATKLYEGVSALAGQDKGKKIVTTLWGIDQNGVLASAIGQVLAQTFG</sequence>
<dbReference type="eggNOG" id="COG2079">
    <property type="taxonomic scope" value="Bacteria"/>
</dbReference>
<dbReference type="HOGENOM" id="CLU_026574_3_0_4"/>
<dbReference type="Pfam" id="PF19305">
    <property type="entry name" value="MmgE_PrpD_C"/>
    <property type="match status" value="1"/>
</dbReference>
<keyword evidence="5" id="KW-1185">Reference proteome</keyword>
<dbReference type="AlphaFoldDB" id="W0PB65"/>
<dbReference type="Gene3D" id="3.30.1330.120">
    <property type="entry name" value="2-methylcitrate dehydratase PrpD"/>
    <property type="match status" value="1"/>
</dbReference>
<dbReference type="PANTHER" id="PTHR16943">
    <property type="entry name" value="2-METHYLCITRATE DEHYDRATASE-RELATED"/>
    <property type="match status" value="1"/>
</dbReference>
<dbReference type="Proteomes" id="UP000019095">
    <property type="component" value="Chromosome"/>
</dbReference>